<dbReference type="GeneID" id="99739903"/>
<reference evidence="3" key="1">
    <citation type="submission" date="2012-12" db="EMBL/GenBank/DDBJ databases">
        <title>Genome Sequence of Photobacterium leiognathi lrivu.4.1.</title>
        <authorList>
            <person name="Urbanczyk H."/>
            <person name="Ogura Y."/>
            <person name="Hayashi T."/>
            <person name="Dunlap P.V."/>
        </authorList>
    </citation>
    <scope>NUCLEOTIDE SEQUENCE [LARGE SCALE GENOMIC DNA]</scope>
    <source>
        <strain evidence="3">lrivu.4.1</strain>
    </source>
</reference>
<dbReference type="InterPro" id="IPR007293">
    <property type="entry name" value="FlgP"/>
</dbReference>
<sequence>MKLYVAVAAAILLLSGCSNTSSGGTKPPGPDLTQSKDVIQAVGYASISEQKGRTKEEKSIRAMRASKLDAYRELSEQIYGLRISATTSLDDQQLGYENTDGAVDGVIRGAKVIRSYPVGDSYVTEMELNIGLMERMKQHGEVFHVPNKQEVMF</sequence>
<evidence type="ECO:0008006" key="4">
    <source>
        <dbReference type="Google" id="ProtNLM"/>
    </source>
</evidence>
<proteinExistence type="predicted"/>
<protein>
    <recommendedName>
        <fullName evidence="4">Flagellar biosynthesis protein FlgP</fullName>
    </recommendedName>
</protein>
<dbReference type="PROSITE" id="PS51257">
    <property type="entry name" value="PROKAR_LIPOPROTEIN"/>
    <property type="match status" value="1"/>
</dbReference>
<accession>A0A0U1P724</accession>
<dbReference type="PIRSF" id="PIRSF028687">
    <property type="entry name" value="UCP028687"/>
    <property type="match status" value="1"/>
</dbReference>
<dbReference type="Proteomes" id="UP000030675">
    <property type="component" value="Unassembled WGS sequence"/>
</dbReference>
<dbReference type="AlphaFoldDB" id="A0A0U1P724"/>
<feature type="chain" id="PRO_5006712617" description="Flagellar biosynthesis protein FlgP" evidence="1">
    <location>
        <begin position="21"/>
        <end position="153"/>
    </location>
</feature>
<feature type="signal peptide" evidence="1">
    <location>
        <begin position="1"/>
        <end position="20"/>
    </location>
</feature>
<gene>
    <name evidence="2" type="ORF">PLEI_2133</name>
</gene>
<dbReference type="HOGENOM" id="CLU_129862_1_0_6"/>
<dbReference type="RefSeq" id="WP_023933169.1">
    <property type="nucleotide sequence ID" value="NZ_DF196819.1"/>
</dbReference>
<evidence type="ECO:0000256" key="1">
    <source>
        <dbReference type="SAM" id="SignalP"/>
    </source>
</evidence>
<dbReference type="eggNOG" id="COG3018">
    <property type="taxonomic scope" value="Bacteria"/>
</dbReference>
<keyword evidence="1" id="KW-0732">Signal</keyword>
<name>A0A0U1P724_PHOLE</name>
<evidence type="ECO:0000313" key="2">
    <source>
        <dbReference type="EMBL" id="GAD30477.1"/>
    </source>
</evidence>
<dbReference type="EMBL" id="DF196819">
    <property type="protein sequence ID" value="GAD30477.1"/>
    <property type="molecule type" value="Genomic_DNA"/>
</dbReference>
<organism evidence="2 3">
    <name type="scientific">Photobacterium leiognathi lrivu.4.1</name>
    <dbReference type="NCBI Taxonomy" id="1248232"/>
    <lineage>
        <taxon>Bacteria</taxon>
        <taxon>Pseudomonadati</taxon>
        <taxon>Pseudomonadota</taxon>
        <taxon>Gammaproteobacteria</taxon>
        <taxon>Vibrionales</taxon>
        <taxon>Vibrionaceae</taxon>
        <taxon>Photobacterium</taxon>
    </lineage>
</organism>
<evidence type="ECO:0000313" key="3">
    <source>
        <dbReference type="Proteomes" id="UP000030675"/>
    </source>
</evidence>